<dbReference type="InterPro" id="IPR027443">
    <property type="entry name" value="IPNS-like_sf"/>
</dbReference>
<dbReference type="EMBL" id="CACTIH010003639">
    <property type="protein sequence ID" value="CAA2980043.1"/>
    <property type="molecule type" value="Genomic_DNA"/>
</dbReference>
<name>A0A8S0RLI6_OLEEU</name>
<keyword evidence="2" id="KW-1185">Reference proteome</keyword>
<gene>
    <name evidence="1" type="ORF">OLEA9_A027332</name>
</gene>
<reference evidence="1 2" key="1">
    <citation type="submission" date="2019-12" db="EMBL/GenBank/DDBJ databases">
        <authorList>
            <person name="Alioto T."/>
            <person name="Alioto T."/>
            <person name="Gomez Garrido J."/>
        </authorList>
    </citation>
    <scope>NUCLEOTIDE SEQUENCE [LARGE SCALE GENOMIC DNA]</scope>
</reference>
<proteinExistence type="predicted"/>
<dbReference type="Proteomes" id="UP000594638">
    <property type="component" value="Unassembled WGS sequence"/>
</dbReference>
<sequence length="130" mass="14846">MRTVWYFDGKSYEWFGFSRQPNILGKDWVICAKRPEHSLPTVPRNCPKLPENQAASLPAEVEVKQKPVQETVENGIQFPNEYIWEDANYGVIDAFAPLAEIPVIDIASLNNVEELDKFRSALTSWGCFQV</sequence>
<dbReference type="Gramene" id="OE9A027332T1">
    <property type="protein sequence ID" value="OE9A027332C1"/>
    <property type="gene ID" value="OE9A027332"/>
</dbReference>
<dbReference type="SUPFAM" id="SSF51197">
    <property type="entry name" value="Clavaminate synthase-like"/>
    <property type="match status" value="1"/>
</dbReference>
<organism evidence="1 2">
    <name type="scientific">Olea europaea subsp. europaea</name>
    <dbReference type="NCBI Taxonomy" id="158383"/>
    <lineage>
        <taxon>Eukaryota</taxon>
        <taxon>Viridiplantae</taxon>
        <taxon>Streptophyta</taxon>
        <taxon>Embryophyta</taxon>
        <taxon>Tracheophyta</taxon>
        <taxon>Spermatophyta</taxon>
        <taxon>Magnoliopsida</taxon>
        <taxon>eudicotyledons</taxon>
        <taxon>Gunneridae</taxon>
        <taxon>Pentapetalae</taxon>
        <taxon>asterids</taxon>
        <taxon>lamiids</taxon>
        <taxon>Lamiales</taxon>
        <taxon>Oleaceae</taxon>
        <taxon>Oleeae</taxon>
        <taxon>Olea</taxon>
    </lineage>
</organism>
<dbReference type="Gene3D" id="2.60.120.330">
    <property type="entry name" value="B-lactam Antibiotic, Isopenicillin N Synthase, Chain"/>
    <property type="match status" value="1"/>
</dbReference>
<protein>
    <submittedName>
        <fullName evidence="1">Uncharacterized protein</fullName>
    </submittedName>
</protein>
<accession>A0A8S0RLI6</accession>
<comment type="caution">
    <text evidence="1">The sequence shown here is derived from an EMBL/GenBank/DDBJ whole genome shotgun (WGS) entry which is preliminary data.</text>
</comment>
<dbReference type="OrthoDB" id="1698269at2759"/>
<evidence type="ECO:0000313" key="2">
    <source>
        <dbReference type="Proteomes" id="UP000594638"/>
    </source>
</evidence>
<evidence type="ECO:0000313" key="1">
    <source>
        <dbReference type="EMBL" id="CAA2980043.1"/>
    </source>
</evidence>
<dbReference type="AlphaFoldDB" id="A0A8S0RLI6"/>